<reference evidence="1 2" key="1">
    <citation type="journal article" date="2018" name="Sci. Rep.">
        <title>Genomic signatures of local adaptation to the degree of environmental predictability in rotifers.</title>
        <authorList>
            <person name="Franch-Gras L."/>
            <person name="Hahn C."/>
            <person name="Garcia-Roger E.M."/>
            <person name="Carmona M.J."/>
            <person name="Serra M."/>
            <person name="Gomez A."/>
        </authorList>
    </citation>
    <scope>NUCLEOTIDE SEQUENCE [LARGE SCALE GENOMIC DNA]</scope>
    <source>
        <strain evidence="1">HYR1</strain>
    </source>
</reference>
<evidence type="ECO:0000313" key="1">
    <source>
        <dbReference type="EMBL" id="RNA06565.1"/>
    </source>
</evidence>
<organism evidence="1 2">
    <name type="scientific">Brachionus plicatilis</name>
    <name type="common">Marine rotifer</name>
    <name type="synonym">Brachionus muelleri</name>
    <dbReference type="NCBI Taxonomy" id="10195"/>
    <lineage>
        <taxon>Eukaryota</taxon>
        <taxon>Metazoa</taxon>
        <taxon>Spiralia</taxon>
        <taxon>Gnathifera</taxon>
        <taxon>Rotifera</taxon>
        <taxon>Eurotatoria</taxon>
        <taxon>Monogononta</taxon>
        <taxon>Pseudotrocha</taxon>
        <taxon>Ploima</taxon>
        <taxon>Brachionidae</taxon>
        <taxon>Brachionus</taxon>
    </lineage>
</organism>
<dbReference type="Proteomes" id="UP000276133">
    <property type="component" value="Unassembled WGS sequence"/>
</dbReference>
<dbReference type="EMBL" id="REGN01007342">
    <property type="protein sequence ID" value="RNA06565.1"/>
    <property type="molecule type" value="Genomic_DNA"/>
</dbReference>
<comment type="caution">
    <text evidence="1">The sequence shown here is derived from an EMBL/GenBank/DDBJ whole genome shotgun (WGS) entry which is preliminary data.</text>
</comment>
<accession>A0A3M7Q6L7</accession>
<proteinExistence type="predicted"/>
<feature type="non-terminal residue" evidence="1">
    <location>
        <position position="1"/>
    </location>
</feature>
<sequence length="22" mass="2533">TTLLQFKANLKTRFAKLMHSSP</sequence>
<keyword evidence="2" id="KW-1185">Reference proteome</keyword>
<evidence type="ECO:0000313" key="2">
    <source>
        <dbReference type="Proteomes" id="UP000276133"/>
    </source>
</evidence>
<gene>
    <name evidence="1" type="ORF">BpHYR1_039814</name>
</gene>
<name>A0A3M7Q6L7_BRAPC</name>
<protein>
    <submittedName>
        <fullName evidence="1">Uncharacterized protein</fullName>
    </submittedName>
</protein>
<dbReference type="AlphaFoldDB" id="A0A3M7Q6L7"/>